<evidence type="ECO:0000313" key="2">
    <source>
        <dbReference type="EMBL" id="KAK7684325.1"/>
    </source>
</evidence>
<protein>
    <recommendedName>
        <fullName evidence="1">Integrase core domain-containing protein</fullName>
    </recommendedName>
</protein>
<organism evidence="2 3">
    <name type="scientific">Cerrena zonata</name>
    <dbReference type="NCBI Taxonomy" id="2478898"/>
    <lineage>
        <taxon>Eukaryota</taxon>
        <taxon>Fungi</taxon>
        <taxon>Dikarya</taxon>
        <taxon>Basidiomycota</taxon>
        <taxon>Agaricomycotina</taxon>
        <taxon>Agaricomycetes</taxon>
        <taxon>Polyporales</taxon>
        <taxon>Cerrenaceae</taxon>
        <taxon>Cerrena</taxon>
    </lineage>
</organism>
<proteinExistence type="predicted"/>
<evidence type="ECO:0000313" key="3">
    <source>
        <dbReference type="Proteomes" id="UP001385951"/>
    </source>
</evidence>
<dbReference type="PANTHER" id="PTHR46791">
    <property type="entry name" value="EXPRESSED PROTEIN"/>
    <property type="match status" value="1"/>
</dbReference>
<evidence type="ECO:0000259" key="1">
    <source>
        <dbReference type="Pfam" id="PF24764"/>
    </source>
</evidence>
<keyword evidence="3" id="KW-1185">Reference proteome</keyword>
<accession>A0AAW0G5P7</accession>
<dbReference type="Pfam" id="PF24764">
    <property type="entry name" value="rva_4"/>
    <property type="match status" value="1"/>
</dbReference>
<dbReference type="Proteomes" id="UP001385951">
    <property type="component" value="Unassembled WGS sequence"/>
</dbReference>
<dbReference type="AlphaFoldDB" id="A0AAW0G5P7"/>
<comment type="caution">
    <text evidence="2">The sequence shown here is derived from an EMBL/GenBank/DDBJ whole genome shotgun (WGS) entry which is preliminary data.</text>
</comment>
<sequence length="302" mass="34591">MAADPRRLNGPNTVRHLLANEGHVIPRSMVRAVMKAEDPAGRIIRHPHLRLGIPVYGLRDKFSGKILHLVANARLATTIGHVHLDFLEIYGAFPLQLTVYHGSETGEMYAIQIALRESFLPDIDRTQRPAFVALKSTTNVRIENFWHQLRQKAGLNIEDILREGQHNGLFNPNNIIHIKLFQWLWPPIVQTELDRFMQLWNNHRVRKQRKSHLPSGAPPDDVFARPQDYGGALYSTPVPQETLDALRQNISVSRSEAFRWVDDTFCHAAEHVYCSIGSPYRDTANGWRIFGMMTSRLCDHVF</sequence>
<reference evidence="2 3" key="1">
    <citation type="submission" date="2022-09" db="EMBL/GenBank/DDBJ databases">
        <authorList>
            <person name="Palmer J.M."/>
        </authorList>
    </citation>
    <scope>NUCLEOTIDE SEQUENCE [LARGE SCALE GENOMIC DNA]</scope>
    <source>
        <strain evidence="2 3">DSM 7382</strain>
    </source>
</reference>
<gene>
    <name evidence="2" type="ORF">QCA50_012649</name>
</gene>
<feature type="domain" description="Integrase core" evidence="1">
    <location>
        <begin position="49"/>
        <end position="210"/>
    </location>
</feature>
<dbReference type="InterPro" id="IPR058913">
    <property type="entry name" value="Integrase_dom_put"/>
</dbReference>
<dbReference type="PANTHER" id="PTHR46791:SF5">
    <property type="entry name" value="CLR5 DOMAIN-CONTAINING PROTEIN-RELATED"/>
    <property type="match status" value="1"/>
</dbReference>
<dbReference type="EMBL" id="JASBNA010000026">
    <property type="protein sequence ID" value="KAK7684325.1"/>
    <property type="molecule type" value="Genomic_DNA"/>
</dbReference>
<name>A0AAW0G5P7_9APHY</name>